<evidence type="ECO:0000256" key="1">
    <source>
        <dbReference type="ARBA" id="ARBA00001933"/>
    </source>
</evidence>
<name>A0A838YRE5_9GAMM</name>
<dbReference type="GO" id="GO:0008784">
    <property type="term" value="F:alanine racemase activity"/>
    <property type="evidence" value="ECO:0007669"/>
    <property type="project" value="UniProtKB-EC"/>
</dbReference>
<dbReference type="InterPro" id="IPR029066">
    <property type="entry name" value="PLP-binding_barrel"/>
</dbReference>
<keyword evidence="3 7" id="KW-0413">Isomerase</keyword>
<dbReference type="InterPro" id="IPR009006">
    <property type="entry name" value="Ala_racemase/Decarboxylase_C"/>
</dbReference>
<evidence type="ECO:0000256" key="4">
    <source>
        <dbReference type="PIRSR" id="PIRSR600821-50"/>
    </source>
</evidence>
<comment type="cofactor">
    <cofactor evidence="1 4">
        <name>pyridoxal 5'-phosphate</name>
        <dbReference type="ChEBI" id="CHEBI:597326"/>
    </cofactor>
</comment>
<evidence type="ECO:0000256" key="5">
    <source>
        <dbReference type="PIRSR" id="PIRSR600821-52"/>
    </source>
</evidence>
<dbReference type="InterPro" id="IPR000821">
    <property type="entry name" value="Ala_racemase"/>
</dbReference>
<protein>
    <submittedName>
        <fullName evidence="7">Alanine racemase</fullName>
        <ecNumber evidence="7">5.1.1.1</ecNumber>
    </submittedName>
</protein>
<keyword evidence="2 4" id="KW-0663">Pyridoxal phosphate</keyword>
<accession>A0A838YRE5</accession>
<dbReference type="Proteomes" id="UP000585327">
    <property type="component" value="Unassembled WGS sequence"/>
</dbReference>
<dbReference type="SMART" id="SM01005">
    <property type="entry name" value="Ala_racemase_C"/>
    <property type="match status" value="1"/>
</dbReference>
<sequence length="351" mass="39841">MTSLKSELLIDPSIIQENILYIKSLMPKDSKFMAVIKSDAYGHIMENLIKTIDSHVDGYGTVRIEEAIRIRNKSNKKILLMTGVYSDKDLDLASKHNFDLVVHNQTQFNLIQENDYYKNLWFKVNTGMNRLGFEEQHFLDIYNKNLQDKKIVLMSHMASSSDPKKHSNQEQLSRFNNIANQLDGAFEKSIANTGCIFNFPEHCYDWVRCGIGIFGGYAGSHQLKTAMTLRSPIVDIREIKKGDSVGYDGRAIAESDMRIATVYIGYADGLAQNLKDGTLTHVNNKPAKIFGKVSMDLTTIDVTNHEDCKIGDFCEIFSPESSINNVSIPNDLISYDLMIRIKSRVEKKYIN</sequence>
<dbReference type="SUPFAM" id="SSF50621">
    <property type="entry name" value="Alanine racemase C-terminal domain-like"/>
    <property type="match status" value="1"/>
</dbReference>
<dbReference type="PANTHER" id="PTHR30511:SF0">
    <property type="entry name" value="ALANINE RACEMASE, CATABOLIC-RELATED"/>
    <property type="match status" value="1"/>
</dbReference>
<dbReference type="InterPro" id="IPR001608">
    <property type="entry name" value="Ala_racemase_N"/>
</dbReference>
<comment type="caution">
    <text evidence="7">The sequence shown here is derived from an EMBL/GenBank/DDBJ whole genome shotgun (WGS) entry which is preliminary data.</text>
</comment>
<feature type="binding site" evidence="5">
    <location>
        <position position="130"/>
    </location>
    <ligand>
        <name>substrate</name>
    </ligand>
</feature>
<dbReference type="EC" id="5.1.1.1" evidence="7"/>
<reference evidence="7 8" key="1">
    <citation type="submission" date="2020-06" db="EMBL/GenBank/DDBJ databases">
        <title>Dysbiosis in marine aquaculture revealed through microbiome analysis: reverse ecology for environmental sustainability.</title>
        <authorList>
            <person name="Haro-Moreno J.M."/>
            <person name="Coutinho F.H."/>
            <person name="Zaragoza-Solas A."/>
            <person name="Picazo A."/>
            <person name="Almagro-Moreno S."/>
            <person name="Lopez-Perez M."/>
        </authorList>
    </citation>
    <scope>NUCLEOTIDE SEQUENCE [LARGE SCALE GENOMIC DNA]</scope>
    <source>
        <strain evidence="7">MCMED-G42</strain>
    </source>
</reference>
<dbReference type="GO" id="GO:0006522">
    <property type="term" value="P:alanine metabolic process"/>
    <property type="evidence" value="ECO:0007669"/>
    <property type="project" value="InterPro"/>
</dbReference>
<dbReference type="Gene3D" id="2.40.37.10">
    <property type="entry name" value="Lyase, Ornithine Decarboxylase, Chain A, domain 1"/>
    <property type="match status" value="1"/>
</dbReference>
<dbReference type="InterPro" id="IPR011079">
    <property type="entry name" value="Ala_racemase_C"/>
</dbReference>
<feature type="binding site" evidence="5">
    <location>
        <position position="295"/>
    </location>
    <ligand>
        <name>substrate</name>
    </ligand>
</feature>
<dbReference type="Gene3D" id="3.20.20.10">
    <property type="entry name" value="Alanine racemase"/>
    <property type="match status" value="1"/>
</dbReference>
<evidence type="ECO:0000256" key="2">
    <source>
        <dbReference type="ARBA" id="ARBA00022898"/>
    </source>
</evidence>
<dbReference type="PRINTS" id="PR00992">
    <property type="entry name" value="ALARACEMASE"/>
</dbReference>
<dbReference type="Pfam" id="PF00842">
    <property type="entry name" value="Ala_racemase_C"/>
    <property type="match status" value="1"/>
</dbReference>
<dbReference type="AlphaFoldDB" id="A0A838YRE5"/>
<evidence type="ECO:0000259" key="6">
    <source>
        <dbReference type="SMART" id="SM01005"/>
    </source>
</evidence>
<feature type="modified residue" description="N6-(pyridoxal phosphate)lysine" evidence="4">
    <location>
        <position position="37"/>
    </location>
</feature>
<dbReference type="EMBL" id="JACETM010000010">
    <property type="protein sequence ID" value="MBA4723911.1"/>
    <property type="molecule type" value="Genomic_DNA"/>
</dbReference>
<dbReference type="GO" id="GO:0005829">
    <property type="term" value="C:cytosol"/>
    <property type="evidence" value="ECO:0007669"/>
    <property type="project" value="TreeGrafter"/>
</dbReference>
<feature type="domain" description="Alanine racemase C-terminal" evidence="6">
    <location>
        <begin position="226"/>
        <end position="350"/>
    </location>
</feature>
<evidence type="ECO:0000313" key="7">
    <source>
        <dbReference type="EMBL" id="MBA4723911.1"/>
    </source>
</evidence>
<dbReference type="PANTHER" id="PTHR30511">
    <property type="entry name" value="ALANINE RACEMASE"/>
    <property type="match status" value="1"/>
</dbReference>
<dbReference type="SUPFAM" id="SSF51419">
    <property type="entry name" value="PLP-binding barrel"/>
    <property type="match status" value="1"/>
</dbReference>
<dbReference type="Pfam" id="PF01168">
    <property type="entry name" value="Ala_racemase_N"/>
    <property type="match status" value="1"/>
</dbReference>
<evidence type="ECO:0000256" key="3">
    <source>
        <dbReference type="ARBA" id="ARBA00023235"/>
    </source>
</evidence>
<dbReference type="GO" id="GO:0030170">
    <property type="term" value="F:pyridoxal phosphate binding"/>
    <property type="evidence" value="ECO:0007669"/>
    <property type="project" value="TreeGrafter"/>
</dbReference>
<evidence type="ECO:0000313" key="8">
    <source>
        <dbReference type="Proteomes" id="UP000585327"/>
    </source>
</evidence>
<dbReference type="NCBIfam" id="TIGR00492">
    <property type="entry name" value="alr"/>
    <property type="match status" value="1"/>
</dbReference>
<proteinExistence type="predicted"/>
<organism evidence="7 8">
    <name type="scientific">SAR86 cluster bacterium</name>
    <dbReference type="NCBI Taxonomy" id="2030880"/>
    <lineage>
        <taxon>Bacteria</taxon>
        <taxon>Pseudomonadati</taxon>
        <taxon>Pseudomonadota</taxon>
        <taxon>Gammaproteobacteria</taxon>
        <taxon>SAR86 cluster</taxon>
    </lineage>
</organism>
<gene>
    <name evidence="7" type="primary">alr</name>
    <name evidence="7" type="ORF">H2021_01720</name>
</gene>